<dbReference type="Proteomes" id="UP000809789">
    <property type="component" value="Unassembled WGS sequence"/>
</dbReference>
<proteinExistence type="predicted"/>
<evidence type="ECO:0000313" key="2">
    <source>
        <dbReference type="EMBL" id="KAG8630229.1"/>
    </source>
</evidence>
<protein>
    <submittedName>
        <fullName evidence="2">Uncharacterized protein</fullName>
    </submittedName>
</protein>
<name>A0A8K0L5S1_9PEZI</name>
<evidence type="ECO:0000256" key="1">
    <source>
        <dbReference type="SAM" id="MobiDB-lite"/>
    </source>
</evidence>
<reference evidence="2" key="1">
    <citation type="submission" date="2021-07" db="EMBL/GenBank/DDBJ databases">
        <title>Elsinoe batatas strain:CRI-CJ2 Genome sequencing and assembly.</title>
        <authorList>
            <person name="Huang L."/>
        </authorList>
    </citation>
    <scope>NUCLEOTIDE SEQUENCE</scope>
    <source>
        <strain evidence="2">CRI-CJ2</strain>
    </source>
</reference>
<dbReference type="PANTHER" id="PTHR36578:SF1">
    <property type="entry name" value="APPLE DOMAIN-CONTAINING PROTEIN"/>
    <property type="match status" value="1"/>
</dbReference>
<dbReference type="OrthoDB" id="271448at2759"/>
<dbReference type="AlphaFoldDB" id="A0A8K0L5S1"/>
<organism evidence="2 3">
    <name type="scientific">Elsinoe batatas</name>
    <dbReference type="NCBI Taxonomy" id="2601811"/>
    <lineage>
        <taxon>Eukaryota</taxon>
        <taxon>Fungi</taxon>
        <taxon>Dikarya</taxon>
        <taxon>Ascomycota</taxon>
        <taxon>Pezizomycotina</taxon>
        <taxon>Dothideomycetes</taxon>
        <taxon>Dothideomycetidae</taxon>
        <taxon>Myriangiales</taxon>
        <taxon>Elsinoaceae</taxon>
        <taxon>Elsinoe</taxon>
    </lineage>
</organism>
<dbReference type="EMBL" id="JAESVG020000002">
    <property type="protein sequence ID" value="KAG8630229.1"/>
    <property type="molecule type" value="Genomic_DNA"/>
</dbReference>
<comment type="caution">
    <text evidence="2">The sequence shown here is derived from an EMBL/GenBank/DDBJ whole genome shotgun (WGS) entry which is preliminary data.</text>
</comment>
<feature type="compositionally biased region" description="Low complexity" evidence="1">
    <location>
        <begin position="95"/>
        <end position="126"/>
    </location>
</feature>
<keyword evidence="3" id="KW-1185">Reference proteome</keyword>
<gene>
    <name evidence="2" type="ORF">KVT40_001848</name>
</gene>
<evidence type="ECO:0000313" key="3">
    <source>
        <dbReference type="Proteomes" id="UP000809789"/>
    </source>
</evidence>
<feature type="region of interest" description="Disordered" evidence="1">
    <location>
        <begin position="89"/>
        <end position="149"/>
    </location>
</feature>
<sequence>MHIISSIILISALSKYPCIKMRSTLIAAALVALAAAAPHPQNIEIDAVEAQGLGTVDGPPLAAAVVQEVPTYNADAVAAAATAVSAVEKRKRQLSTTPSAPTTMPATTPATTAATTASTTASTTTSKDPSACTPLPKGSGPVSDPDTASSFLNDPQFAALADSAVVPDGYTKSFSGLQGATEGSGYLGYYTLKLYNPVLCQQWCDKTSGCSAFNIYLERDPTVNPAPACKNPASTTLIKCSLWGLEVSATTATNKGQWRYDFQVAITASNGYNSVAPPAPVDGYTGPTKFAGAIQAPDNSYMTYKYFAGPYNPAACSTACTTQTSYNQKHPKSDGTFDTCRFYNSYVLSKNGAPQGTYCSLYTKAWTNSVATNYGQYRGSDYYSVSQSYGWTLSA</sequence>
<dbReference type="PANTHER" id="PTHR36578">
    <property type="entry name" value="CHROMOSOME 15, WHOLE GENOME SHOTGUN SEQUENCE"/>
    <property type="match status" value="1"/>
</dbReference>
<accession>A0A8K0L5S1</accession>